<reference evidence="1" key="1">
    <citation type="submission" date="2023-08" db="EMBL/GenBank/DDBJ databases">
        <authorList>
            <person name="Audoor S."/>
            <person name="Bilcke G."/>
        </authorList>
    </citation>
    <scope>NUCLEOTIDE SEQUENCE</scope>
</reference>
<evidence type="ECO:0000313" key="1">
    <source>
        <dbReference type="EMBL" id="CAJ1931161.1"/>
    </source>
</evidence>
<dbReference type="PANTHER" id="PTHR43642:SF1">
    <property type="entry name" value="HYBRID SIGNAL TRANSDUCTION HISTIDINE KINASE G"/>
    <property type="match status" value="1"/>
</dbReference>
<dbReference type="PANTHER" id="PTHR43642">
    <property type="entry name" value="HYBRID SIGNAL TRANSDUCTION HISTIDINE KINASE G"/>
    <property type="match status" value="1"/>
</dbReference>
<dbReference type="EMBL" id="CAKOGP040000125">
    <property type="protein sequence ID" value="CAJ1931161.1"/>
    <property type="molecule type" value="Genomic_DNA"/>
</dbReference>
<gene>
    <name evidence="1" type="ORF">CYCCA115_LOCUS2267</name>
</gene>
<comment type="caution">
    <text evidence="1">The sequence shown here is derived from an EMBL/GenBank/DDBJ whole genome shotgun (WGS) entry which is preliminary data.</text>
</comment>
<organism evidence="1 2">
    <name type="scientific">Cylindrotheca closterium</name>
    <dbReference type="NCBI Taxonomy" id="2856"/>
    <lineage>
        <taxon>Eukaryota</taxon>
        <taxon>Sar</taxon>
        <taxon>Stramenopiles</taxon>
        <taxon>Ochrophyta</taxon>
        <taxon>Bacillariophyta</taxon>
        <taxon>Bacillariophyceae</taxon>
        <taxon>Bacillariophycidae</taxon>
        <taxon>Bacillariales</taxon>
        <taxon>Bacillariaceae</taxon>
        <taxon>Cylindrotheca</taxon>
    </lineage>
</organism>
<sequence length="507" mass="57190">MHLFSIAAQAKYGVGDNDAAERFCKRVIAQHKGDNPNVTIVEALPAFHVYLDIIGDRGEKETALELCLELLYELGIAVPKSGKMLRAKVWWTLKQIERRLPTEESVINMPHVTDPLVVYKMELIQQTSSLAYTAKKTYLYMLLCCESVKHIVEHGLTDTSAASIASFANVLMHVYNDFKTSPQLAELAILIADRQQSKFNETQPLNTANNLVLAWVRPLSSRLKYHQRAYMSGIASGNVNGAMVGKWFWFQISLFACPISLPELEGEVREGVTEMHKLGQGFMASTASIVWQLVLNLIGKSGNPNTSVLTGEAIDERTELYTQKMPLKVIIGPWKSMSLLFFGDYEAAAEHALRRGDKFPKLAIGMIYGFEAVFRAVPLFIMARLDDAQKAKYKKEALKLLKRIRTWVKKGCKNLVGPHQLIEAELMASQKNAKWARSYFEMAILICRKDNFHQFSGLSCELYSDYLSEIGDFKGSKIQFQDAIDDYSRWGATRKVDFLKHKLALIG</sequence>
<keyword evidence="2" id="KW-1185">Reference proteome</keyword>
<accession>A0AAD2CFL2</accession>
<protein>
    <submittedName>
        <fullName evidence="1">Uncharacterized protein</fullName>
    </submittedName>
</protein>
<dbReference type="Proteomes" id="UP001295423">
    <property type="component" value="Unassembled WGS sequence"/>
</dbReference>
<name>A0AAD2CFL2_9STRA</name>
<dbReference type="InterPro" id="IPR053159">
    <property type="entry name" value="Hybrid_Histidine_Kinase"/>
</dbReference>
<evidence type="ECO:0000313" key="2">
    <source>
        <dbReference type="Proteomes" id="UP001295423"/>
    </source>
</evidence>
<dbReference type="AlphaFoldDB" id="A0AAD2CFL2"/>
<proteinExistence type="predicted"/>